<dbReference type="PaxDb" id="4097-A0A1S4D3G5"/>
<dbReference type="GeneID" id="107825613"/>
<keyword evidence="2" id="KW-1185">Reference proteome</keyword>
<dbReference type="RefSeq" id="XP_016507975.1">
    <property type="nucleotide sequence ID" value="XM_016652489.1"/>
</dbReference>
<dbReference type="RefSeq" id="XP_016507976.1">
    <property type="nucleotide sequence ID" value="XM_016652490.1"/>
</dbReference>
<feature type="region of interest" description="Disordered" evidence="1">
    <location>
        <begin position="250"/>
        <end position="280"/>
    </location>
</feature>
<organism evidence="3">
    <name type="scientific">Nicotiana tabacum</name>
    <name type="common">Common tobacco</name>
    <dbReference type="NCBI Taxonomy" id="4097"/>
    <lineage>
        <taxon>Eukaryota</taxon>
        <taxon>Viridiplantae</taxon>
        <taxon>Streptophyta</taxon>
        <taxon>Embryophyta</taxon>
        <taxon>Tracheophyta</taxon>
        <taxon>Spermatophyta</taxon>
        <taxon>Magnoliopsida</taxon>
        <taxon>eudicotyledons</taxon>
        <taxon>Gunneridae</taxon>
        <taxon>Pentapetalae</taxon>
        <taxon>asterids</taxon>
        <taxon>lamiids</taxon>
        <taxon>Solanales</taxon>
        <taxon>Solanaceae</taxon>
        <taxon>Nicotianoideae</taxon>
        <taxon>Nicotianeae</taxon>
        <taxon>Nicotiana</taxon>
    </lineage>
</organism>
<proteinExistence type="predicted"/>
<sequence>MTCSLCKAKGHNKRSCPHAEGSTSAVVAAASAFVPHAGRRRGRGIESAPSTAATSSSCGSTSISGRGRGKGSAPSTAATSSSCGSTSISGRGRGKGSAPSTAAASSSCGSISISGRGRGKGSAPPAGSSSMPYAGSTCAFGRGRARGKESGMDARGRGKGTNGFESSSDLEGWFNCSDGSANNTLEKRRNSIGSRPFKRPRIVVPCLPSQRVVNLGARIVISSTEVTDIGYQSRTRVKWKRKVAMTTRRLQQMRGGKIIQTRSKRDAAAKNSSQNATSRI</sequence>
<name>A0A1S4D3G5_TOBAC</name>
<evidence type="ECO:0000256" key="1">
    <source>
        <dbReference type="SAM" id="MobiDB-lite"/>
    </source>
</evidence>
<reference key="1">
    <citation type="journal article" date="2014" name="Nat. Commun.">
        <title>The tobacco genome sequence and its comparison with those of tomato and potato.</title>
        <authorList>
            <person name="Sierro N."/>
            <person name="Battey J.N."/>
            <person name="Ouadi S."/>
            <person name="Bakaher N."/>
            <person name="Bovet L."/>
            <person name="Willig A."/>
            <person name="Goepfert S."/>
            <person name="Peitsch M.C."/>
            <person name="Ivanov N.V."/>
        </authorList>
    </citation>
    <scope>NUCLEOTIDE SEQUENCE [LARGE SCALE GENOMIC DNA]</scope>
    <source>
        <strain>cv. TN90</strain>
    </source>
</reference>
<dbReference type="KEGG" id="nta:107825613"/>
<feature type="region of interest" description="Disordered" evidence="1">
    <location>
        <begin position="38"/>
        <end position="164"/>
    </location>
</feature>
<evidence type="ECO:0000313" key="2">
    <source>
        <dbReference type="Proteomes" id="UP000790787"/>
    </source>
</evidence>
<evidence type="ECO:0000313" key="4">
    <source>
        <dbReference type="RefSeq" id="XP_016507976.1"/>
    </source>
</evidence>
<accession>A0A1S4D3G5</accession>
<feature type="compositionally biased region" description="Polar residues" evidence="1">
    <location>
        <begin position="270"/>
        <end position="280"/>
    </location>
</feature>
<dbReference type="Proteomes" id="UP000790787">
    <property type="component" value="Chromosome 7"/>
</dbReference>
<evidence type="ECO:0000313" key="3">
    <source>
        <dbReference type="RefSeq" id="XP_016507975.1"/>
    </source>
</evidence>
<feature type="compositionally biased region" description="Low complexity" evidence="1">
    <location>
        <begin position="47"/>
        <end position="136"/>
    </location>
</feature>
<gene>
    <name evidence="3 4" type="primary">LOC107825613</name>
</gene>
<feature type="compositionally biased region" description="Basic and acidic residues" evidence="1">
    <location>
        <begin position="146"/>
        <end position="156"/>
    </location>
</feature>
<dbReference type="AlphaFoldDB" id="A0A1S4D3G5"/>
<protein>
    <submittedName>
        <fullName evidence="3 4">Spidroin-1 isoform X1</fullName>
    </submittedName>
</protein>
<reference evidence="3 4" key="2">
    <citation type="submission" date="2025-04" db="UniProtKB">
        <authorList>
            <consortium name="RefSeq"/>
        </authorList>
    </citation>
    <scope>IDENTIFICATION</scope>
</reference>